<evidence type="ECO:0000259" key="7">
    <source>
        <dbReference type="Pfam" id="PF08168"/>
    </source>
</evidence>
<evidence type="ECO:0000313" key="9">
    <source>
        <dbReference type="EMBL" id="KAH0541211.1"/>
    </source>
</evidence>
<comment type="subcellular location">
    <subcellularLocation>
        <location evidence="1">Nucleus</location>
        <location evidence="1">Nucleolus</location>
    </subcellularLocation>
</comment>
<reference evidence="9 10" key="1">
    <citation type="journal article" date="2021" name="J. Hered.">
        <title>A chromosome-level genome assembly of the parasitoid wasp, Cotesia glomerata (Hymenoptera: Braconidae).</title>
        <authorList>
            <person name="Pinto B.J."/>
            <person name="Weis J.J."/>
            <person name="Gamble T."/>
            <person name="Ode P.J."/>
            <person name="Paul R."/>
            <person name="Zaspel J.M."/>
        </authorList>
    </citation>
    <scope>NUCLEOTIDE SEQUENCE [LARGE SCALE GENOMIC DNA]</scope>
    <source>
        <strain evidence="9">CgM1</strain>
    </source>
</reference>
<comment type="caution">
    <text evidence="9">The sequence shown here is derived from an EMBL/GenBank/DDBJ whole genome shotgun (WGS) entry which is preliminary data.</text>
</comment>
<dbReference type="GO" id="GO:0030490">
    <property type="term" value="P:maturation of SSU-rRNA"/>
    <property type="evidence" value="ECO:0007669"/>
    <property type="project" value="InterPro"/>
</dbReference>
<name>A0AAV7I423_COTGL</name>
<keyword evidence="6" id="KW-0539">Nucleus</keyword>
<keyword evidence="2" id="KW-0698">rRNA processing</keyword>
<dbReference type="GO" id="GO:0003723">
    <property type="term" value="F:RNA binding"/>
    <property type="evidence" value="ECO:0007669"/>
    <property type="project" value="TreeGrafter"/>
</dbReference>
<organism evidence="9 10">
    <name type="scientific">Cotesia glomerata</name>
    <name type="common">Lepidopteran parasitic wasp</name>
    <name type="synonym">Apanteles glomeratus</name>
    <dbReference type="NCBI Taxonomy" id="32391"/>
    <lineage>
        <taxon>Eukaryota</taxon>
        <taxon>Metazoa</taxon>
        <taxon>Ecdysozoa</taxon>
        <taxon>Arthropoda</taxon>
        <taxon>Hexapoda</taxon>
        <taxon>Insecta</taxon>
        <taxon>Pterygota</taxon>
        <taxon>Neoptera</taxon>
        <taxon>Endopterygota</taxon>
        <taxon>Hymenoptera</taxon>
        <taxon>Apocrita</taxon>
        <taxon>Ichneumonoidea</taxon>
        <taxon>Braconidae</taxon>
        <taxon>Microgastrinae</taxon>
        <taxon>Cotesia</taxon>
    </lineage>
</organism>
<evidence type="ECO:0000256" key="4">
    <source>
        <dbReference type="ARBA" id="ARBA00023159"/>
    </source>
</evidence>
<evidence type="ECO:0000256" key="1">
    <source>
        <dbReference type="ARBA" id="ARBA00004604"/>
    </source>
</evidence>
<feature type="domain" description="Nucleolar protein 11 C-terminal" evidence="8">
    <location>
        <begin position="413"/>
        <end position="598"/>
    </location>
</feature>
<dbReference type="GO" id="GO:0005730">
    <property type="term" value="C:nucleolus"/>
    <property type="evidence" value="ECO:0007669"/>
    <property type="project" value="UniProtKB-SubCell"/>
</dbReference>
<evidence type="ECO:0000256" key="6">
    <source>
        <dbReference type="ARBA" id="ARBA00023242"/>
    </source>
</evidence>
<dbReference type="InterPro" id="IPR048897">
    <property type="entry name" value="Nol11_C"/>
</dbReference>
<keyword evidence="4" id="KW-0010">Activator</keyword>
<dbReference type="InterPro" id="IPR012584">
    <property type="entry name" value="NOL11_N"/>
</dbReference>
<dbReference type="Pfam" id="PF20998">
    <property type="entry name" value="Nol11_C"/>
    <property type="match status" value="1"/>
</dbReference>
<dbReference type="EMBL" id="JAHXZJ010002609">
    <property type="protein sequence ID" value="KAH0541211.1"/>
    <property type="molecule type" value="Genomic_DNA"/>
</dbReference>
<keyword evidence="3" id="KW-0805">Transcription regulation</keyword>
<protein>
    <recommendedName>
        <fullName evidence="11">Nucleolar protein 11</fullName>
    </recommendedName>
</protein>
<dbReference type="PANTHER" id="PTHR15633:SF2">
    <property type="entry name" value="NUCLEOLAR PROTEIN 11"/>
    <property type="match status" value="1"/>
</dbReference>
<dbReference type="PANTHER" id="PTHR15633">
    <property type="entry name" value="NUCLEOLAR PROTEIN 11"/>
    <property type="match status" value="1"/>
</dbReference>
<keyword evidence="10" id="KW-1185">Reference proteome</keyword>
<evidence type="ECO:0000256" key="2">
    <source>
        <dbReference type="ARBA" id="ARBA00022552"/>
    </source>
</evidence>
<keyword evidence="5" id="KW-0804">Transcription</keyword>
<dbReference type="Pfam" id="PF08168">
    <property type="entry name" value="NOL11_N"/>
    <property type="match status" value="1"/>
</dbReference>
<evidence type="ECO:0008006" key="11">
    <source>
        <dbReference type="Google" id="ProtNLM"/>
    </source>
</evidence>
<dbReference type="InterPro" id="IPR042859">
    <property type="entry name" value="NOL11"/>
</dbReference>
<dbReference type="Proteomes" id="UP000826195">
    <property type="component" value="Unassembled WGS sequence"/>
</dbReference>
<proteinExistence type="predicted"/>
<evidence type="ECO:0000259" key="8">
    <source>
        <dbReference type="Pfam" id="PF20998"/>
    </source>
</evidence>
<feature type="domain" description="Nucleolar protein 11 N-terminal" evidence="7">
    <location>
        <begin position="1"/>
        <end position="329"/>
    </location>
</feature>
<evidence type="ECO:0000256" key="3">
    <source>
        <dbReference type="ARBA" id="ARBA00023015"/>
    </source>
</evidence>
<sequence length="605" mass="69278">MAKLYSYHTLCPLNDQQSLLGVEKDADPGCAIITLDRNIAIRYKLDDSKQLNSWSSKKKRFTYQVIYDRKNDRYAAILNEKYIEIWDKDEKSLDNLKKYNFNDSLYGILSLENDSSILVKQNGATASLNWALDNRNVWSSNKGFLRSNEKFIDCKLTKVDNKTYLCALTTIGTKLNYFVVNLEDDTYLDNNQQVKKIELKRKSEKLIGHVLHQVKNNAYLLTLWSHGRLYKYPLTCPSSEPPPGNVITVFSFISTNNPVAMISLNETTIAIYGADANDEGAVLSIYNIEYKLVEASQKLKLYTKNAKLWRIDDKLLLAANRSLSVAQFKLASQKMDTMLGSSLKINNNFSIKNNNNNNNEKDSKSIIDNDDNDIIEVREAIIVDWENLSSNTISGSPIKLSTSKNHSLPINLTKQINSLLNEGVSDATIHQTLMPQLIQQKDIKSILWCMDNFKDLPEQILVDLLAFGLRTSDETFLITLNGTTCDDDNDNDDDDDDDEKIFKTTRNLFLDKIFQQNFSDLSLLAHIKTTLTFTEILTLINYLIDKLNLNRNAFIDKTNDKHLYEWASIFIDSHYQHYLLSQDSQVVIILQRLHTIIDNHVSLLI</sequence>
<dbReference type="AlphaFoldDB" id="A0AAV7I423"/>
<evidence type="ECO:0000256" key="5">
    <source>
        <dbReference type="ARBA" id="ARBA00023163"/>
    </source>
</evidence>
<gene>
    <name evidence="9" type="ORF">KQX54_021282</name>
</gene>
<accession>A0AAV7I423</accession>
<evidence type="ECO:0000313" key="10">
    <source>
        <dbReference type="Proteomes" id="UP000826195"/>
    </source>
</evidence>